<name>A0ABQ1MKX8_9BURK</name>
<dbReference type="InterPro" id="IPR024478">
    <property type="entry name" value="HlyB_4HB_MCP"/>
</dbReference>
<evidence type="ECO:0000256" key="4">
    <source>
        <dbReference type="SAM" id="MobiDB-lite"/>
    </source>
</evidence>
<sequence>MNLSIKKRLIAIVASLVLVTLALSAFFLTRLNAAGGEMESMYQTDFSDAASVSEIDGLLTRSDINILRMIAIGDPASIAGWKQENAERFDKVDKVIGDLESHRDGDKLAAVKELRDAYQKMAAGMKHQVERIEAGDVKGGAEVNRLEVKDNANHVFGILTKMKQELRTTAQARFTAQQAAISNARYISFGVIACALLFAAGALIYLLRAILVPLSASVNIADQIAAGKLGNDVQIESQDEFGQLLSSLKKMDRQLSDTVYGIKTSAESVTVASREIASGNTDLSARTGQQAASLEETAASMTQLTETVKQNADNARQANALATRATEVADAGNETVQGMVGTIEKISASSSKISEITGVIEGIAFQTNILALNAAVEAARAGEQGRGFAVVASEVRSLAQRSAAAAKEIKELIGSSVATIQDGSRQAVEVSSTMGQVKQAIKQVSDIVGEIAAASEEQSRGIEQVNLAVGQMDEVTQQNAALVEQAAAAAQSLEEQATSLKDAVSVFEMAPGAVQSAPRVVLPRSKPRLPAPAMLKTRHTPPAKPKVAPATSSDKSGAAVADTAGEDWQTF</sequence>
<dbReference type="InterPro" id="IPR004089">
    <property type="entry name" value="MCPsignal_dom"/>
</dbReference>
<dbReference type="PRINTS" id="PR00260">
    <property type="entry name" value="CHEMTRNSDUCR"/>
</dbReference>
<dbReference type="Proteomes" id="UP000602004">
    <property type="component" value="Unassembled WGS sequence"/>
</dbReference>
<feature type="domain" description="Methyl-accepting transducer" evidence="6">
    <location>
        <begin position="265"/>
        <end position="494"/>
    </location>
</feature>
<dbReference type="PANTHER" id="PTHR43531">
    <property type="entry name" value="PROTEIN ICFG"/>
    <property type="match status" value="1"/>
</dbReference>
<keyword evidence="3" id="KW-0807">Transducer</keyword>
<evidence type="ECO:0000313" key="9">
    <source>
        <dbReference type="Proteomes" id="UP000602004"/>
    </source>
</evidence>
<dbReference type="PROSITE" id="PS50111">
    <property type="entry name" value="CHEMOTAXIS_TRANSDUC_2"/>
    <property type="match status" value="1"/>
</dbReference>
<reference evidence="9" key="1">
    <citation type="journal article" date="2019" name="Int. J. Syst. Evol. Microbiol.">
        <title>The Global Catalogue of Microorganisms (GCM) 10K type strain sequencing project: providing services to taxonomists for standard genome sequencing and annotation.</title>
        <authorList>
            <consortium name="The Broad Institute Genomics Platform"/>
            <consortium name="The Broad Institute Genome Sequencing Center for Infectious Disease"/>
            <person name="Wu L."/>
            <person name="Ma J."/>
        </authorList>
    </citation>
    <scope>NUCLEOTIDE SEQUENCE [LARGE SCALE GENOMIC DNA]</scope>
    <source>
        <strain evidence="9">CGMCC 1.15103</strain>
    </source>
</reference>
<dbReference type="EMBL" id="BMHL01000004">
    <property type="protein sequence ID" value="GGC39079.1"/>
    <property type="molecule type" value="Genomic_DNA"/>
</dbReference>
<protein>
    <submittedName>
        <fullName evidence="8">Methyl-accepting chemotaxis protein I</fullName>
    </submittedName>
</protein>
<accession>A0ABQ1MKX8</accession>
<dbReference type="SMART" id="SM00304">
    <property type="entry name" value="HAMP"/>
    <property type="match status" value="1"/>
</dbReference>
<dbReference type="PROSITE" id="PS50885">
    <property type="entry name" value="HAMP"/>
    <property type="match status" value="1"/>
</dbReference>
<dbReference type="PANTHER" id="PTHR43531:SF14">
    <property type="entry name" value="METHYL-ACCEPTING CHEMOTAXIS PROTEIN I-RELATED"/>
    <property type="match status" value="1"/>
</dbReference>
<evidence type="ECO:0000259" key="6">
    <source>
        <dbReference type="PROSITE" id="PS50111"/>
    </source>
</evidence>
<keyword evidence="1" id="KW-0488">Methylation</keyword>
<gene>
    <name evidence="8" type="primary">cheD</name>
    <name evidence="8" type="ORF">GCM10011400_27230</name>
</gene>
<dbReference type="Gene3D" id="1.10.287.950">
    <property type="entry name" value="Methyl-accepting chemotaxis protein"/>
    <property type="match status" value="1"/>
</dbReference>
<dbReference type="CDD" id="cd06225">
    <property type="entry name" value="HAMP"/>
    <property type="match status" value="1"/>
</dbReference>
<evidence type="ECO:0000256" key="3">
    <source>
        <dbReference type="PROSITE-ProRule" id="PRU00284"/>
    </source>
</evidence>
<feature type="region of interest" description="Disordered" evidence="4">
    <location>
        <begin position="523"/>
        <end position="571"/>
    </location>
</feature>
<comment type="caution">
    <text evidence="8">The sequence shown here is derived from an EMBL/GenBank/DDBJ whole genome shotgun (WGS) entry which is preliminary data.</text>
</comment>
<evidence type="ECO:0000313" key="8">
    <source>
        <dbReference type="EMBL" id="GGC39079.1"/>
    </source>
</evidence>
<keyword evidence="9" id="KW-1185">Reference proteome</keyword>
<evidence type="ECO:0000256" key="2">
    <source>
        <dbReference type="ARBA" id="ARBA00029447"/>
    </source>
</evidence>
<organism evidence="8 9">
    <name type="scientific">Paraburkholderia caffeinilytica</name>
    <dbReference type="NCBI Taxonomy" id="1761016"/>
    <lineage>
        <taxon>Bacteria</taxon>
        <taxon>Pseudomonadati</taxon>
        <taxon>Pseudomonadota</taxon>
        <taxon>Betaproteobacteria</taxon>
        <taxon>Burkholderiales</taxon>
        <taxon>Burkholderiaceae</taxon>
        <taxon>Paraburkholderia</taxon>
    </lineage>
</organism>
<dbReference type="InterPro" id="IPR003660">
    <property type="entry name" value="HAMP_dom"/>
</dbReference>
<keyword evidence="5" id="KW-0472">Membrane</keyword>
<dbReference type="Pfam" id="PF00015">
    <property type="entry name" value="MCPsignal"/>
    <property type="match status" value="1"/>
</dbReference>
<dbReference type="RefSeq" id="WP_115777854.1">
    <property type="nucleotide sequence ID" value="NZ_BMHL01000004.1"/>
</dbReference>
<feature type="transmembrane region" description="Helical" evidence="5">
    <location>
        <begin position="186"/>
        <end position="207"/>
    </location>
</feature>
<keyword evidence="5" id="KW-1133">Transmembrane helix</keyword>
<feature type="domain" description="HAMP" evidence="7">
    <location>
        <begin position="208"/>
        <end position="260"/>
    </location>
</feature>
<proteinExistence type="inferred from homology"/>
<dbReference type="CDD" id="cd11386">
    <property type="entry name" value="MCP_signal"/>
    <property type="match status" value="1"/>
</dbReference>
<evidence type="ECO:0000259" key="7">
    <source>
        <dbReference type="PROSITE" id="PS50885"/>
    </source>
</evidence>
<comment type="similarity">
    <text evidence="2">Belongs to the methyl-accepting chemotaxis (MCP) protein family.</text>
</comment>
<dbReference type="SUPFAM" id="SSF58104">
    <property type="entry name" value="Methyl-accepting chemotaxis protein (MCP) signaling domain"/>
    <property type="match status" value="1"/>
</dbReference>
<evidence type="ECO:0000256" key="5">
    <source>
        <dbReference type="SAM" id="Phobius"/>
    </source>
</evidence>
<dbReference type="Pfam" id="PF12729">
    <property type="entry name" value="4HB_MCP_1"/>
    <property type="match status" value="1"/>
</dbReference>
<dbReference type="InterPro" id="IPR051310">
    <property type="entry name" value="MCP_chemotaxis"/>
</dbReference>
<evidence type="ECO:0000256" key="1">
    <source>
        <dbReference type="ARBA" id="ARBA00022481"/>
    </source>
</evidence>
<keyword evidence="5" id="KW-0812">Transmembrane</keyword>
<dbReference type="SMART" id="SM00283">
    <property type="entry name" value="MA"/>
    <property type="match status" value="1"/>
</dbReference>
<dbReference type="InterPro" id="IPR004090">
    <property type="entry name" value="Chemotax_Me-accpt_rcpt"/>
</dbReference>